<organism evidence="3 4">
    <name type="scientific">Marasmius crinis-equi</name>
    <dbReference type="NCBI Taxonomy" id="585013"/>
    <lineage>
        <taxon>Eukaryota</taxon>
        <taxon>Fungi</taxon>
        <taxon>Dikarya</taxon>
        <taxon>Basidiomycota</taxon>
        <taxon>Agaricomycotina</taxon>
        <taxon>Agaricomycetes</taxon>
        <taxon>Agaricomycetidae</taxon>
        <taxon>Agaricales</taxon>
        <taxon>Marasmiineae</taxon>
        <taxon>Marasmiaceae</taxon>
        <taxon>Marasmius</taxon>
    </lineage>
</organism>
<dbReference type="SUPFAM" id="SSF52540">
    <property type="entry name" value="P-loop containing nucleoside triphosphate hydrolases"/>
    <property type="match status" value="1"/>
</dbReference>
<protein>
    <recommendedName>
        <fullName evidence="2">Nephrocystin 3-like N-terminal domain-containing protein</fullName>
    </recommendedName>
</protein>
<evidence type="ECO:0000259" key="2">
    <source>
        <dbReference type="Pfam" id="PF24883"/>
    </source>
</evidence>
<accession>A0ABR3EL22</accession>
<gene>
    <name evidence="3" type="ORF">V5O48_018508</name>
</gene>
<name>A0ABR3EL22_9AGAR</name>
<dbReference type="Pfam" id="PF02076">
    <property type="entry name" value="STE3"/>
    <property type="match status" value="1"/>
</dbReference>
<sequence length="257" mass="28225">MIVQNTNTGLEGQNNYNVPGQNFKYGGDQIVGVNIGRDLVQNATTTISNPHKSLWDAIAGVGASHRAKQQYSCGECLEGTRIEVLRIIHDWRTSDSDVPPICWLSGPAGVGKTAIAMTVVKSCEEDRLIESFFFFRFDPKRNNPSALTLAIAHGLGVTIPRLESVTDDRITADPKILEATLELQFRELVLKPSLSRIQTATEPVTKPVTEPVGLCIIRRLYSITTSTTVTTTETEKKRALWEDLGFCIGIPVLGMVL</sequence>
<feature type="domain" description="Nephrocystin 3-like N-terminal" evidence="2">
    <location>
        <begin position="89"/>
        <end position="192"/>
    </location>
</feature>
<comment type="caution">
    <text evidence="3">The sequence shown here is derived from an EMBL/GenBank/DDBJ whole genome shotgun (WGS) entry which is preliminary data.</text>
</comment>
<dbReference type="EMBL" id="JBAHYK010003392">
    <property type="protein sequence ID" value="KAL0563558.1"/>
    <property type="molecule type" value="Genomic_DNA"/>
</dbReference>
<dbReference type="Gene3D" id="3.40.50.300">
    <property type="entry name" value="P-loop containing nucleotide triphosphate hydrolases"/>
    <property type="match status" value="1"/>
</dbReference>
<evidence type="ECO:0000313" key="3">
    <source>
        <dbReference type="EMBL" id="KAL0563558.1"/>
    </source>
</evidence>
<evidence type="ECO:0000313" key="4">
    <source>
        <dbReference type="Proteomes" id="UP001465976"/>
    </source>
</evidence>
<keyword evidence="1" id="KW-0677">Repeat</keyword>
<dbReference type="InterPro" id="IPR001499">
    <property type="entry name" value="GPCR_STE3"/>
</dbReference>
<dbReference type="InterPro" id="IPR027417">
    <property type="entry name" value="P-loop_NTPase"/>
</dbReference>
<reference evidence="3 4" key="1">
    <citation type="submission" date="2024-02" db="EMBL/GenBank/DDBJ databases">
        <title>A draft genome for the cacao thread blight pathogen Marasmius crinis-equi.</title>
        <authorList>
            <person name="Cohen S.P."/>
            <person name="Baruah I.K."/>
            <person name="Amoako-Attah I."/>
            <person name="Bukari Y."/>
            <person name="Meinhardt L.W."/>
            <person name="Bailey B.A."/>
        </authorList>
    </citation>
    <scope>NUCLEOTIDE SEQUENCE [LARGE SCALE GENOMIC DNA]</scope>
    <source>
        <strain evidence="3 4">GH-76</strain>
    </source>
</reference>
<feature type="non-terminal residue" evidence="3">
    <location>
        <position position="257"/>
    </location>
</feature>
<keyword evidence="4" id="KW-1185">Reference proteome</keyword>
<dbReference type="Pfam" id="PF24883">
    <property type="entry name" value="NPHP3_N"/>
    <property type="match status" value="1"/>
</dbReference>
<evidence type="ECO:0000256" key="1">
    <source>
        <dbReference type="ARBA" id="ARBA00022737"/>
    </source>
</evidence>
<dbReference type="Proteomes" id="UP001465976">
    <property type="component" value="Unassembled WGS sequence"/>
</dbReference>
<proteinExistence type="predicted"/>
<dbReference type="InterPro" id="IPR056884">
    <property type="entry name" value="NPHP3-like_N"/>
</dbReference>